<comment type="caution">
    <text evidence="2">The sequence shown here is derived from an EMBL/GenBank/DDBJ whole genome shotgun (WGS) entry which is preliminary data.</text>
</comment>
<feature type="transmembrane region" description="Helical" evidence="1">
    <location>
        <begin position="20"/>
        <end position="42"/>
    </location>
</feature>
<dbReference type="RefSeq" id="WP_221875867.1">
    <property type="nucleotide sequence ID" value="NZ_JACWFH010000039.1"/>
</dbReference>
<keyword evidence="3" id="KW-1185">Reference proteome</keyword>
<gene>
    <name evidence="2" type="ORF">H0185_22955</name>
</gene>
<keyword evidence="1" id="KW-0472">Membrane</keyword>
<name>A0ABS7KBY9_9BACI</name>
<feature type="transmembrane region" description="Helical" evidence="1">
    <location>
        <begin position="62"/>
        <end position="84"/>
    </location>
</feature>
<evidence type="ECO:0000313" key="3">
    <source>
        <dbReference type="Proteomes" id="UP000769780"/>
    </source>
</evidence>
<feature type="transmembrane region" description="Helical" evidence="1">
    <location>
        <begin position="109"/>
        <end position="132"/>
    </location>
</feature>
<organism evidence="2 3">
    <name type="scientific">Mesobacillus maritimus</name>
    <dbReference type="NCBI Taxonomy" id="1643336"/>
    <lineage>
        <taxon>Bacteria</taxon>
        <taxon>Bacillati</taxon>
        <taxon>Bacillota</taxon>
        <taxon>Bacilli</taxon>
        <taxon>Bacillales</taxon>
        <taxon>Bacillaceae</taxon>
        <taxon>Mesobacillus</taxon>
    </lineage>
</organism>
<keyword evidence="1" id="KW-1133">Transmembrane helix</keyword>
<keyword evidence="1" id="KW-0812">Transmembrane</keyword>
<evidence type="ECO:0000256" key="1">
    <source>
        <dbReference type="SAM" id="Phobius"/>
    </source>
</evidence>
<reference evidence="2 3" key="1">
    <citation type="submission" date="2020-07" db="EMBL/GenBank/DDBJ databases">
        <title>Fungal Genomes of the International Space Station.</title>
        <authorList>
            <person name="Seuylemezian A."/>
            <person name="Singh N.K."/>
            <person name="Wood J."/>
            <person name="Venkateswaran K."/>
        </authorList>
    </citation>
    <scope>NUCLEOTIDE SEQUENCE [LARGE SCALE GENOMIC DNA]</scope>
    <source>
        <strain evidence="2 3">PL-B2</strain>
    </source>
</reference>
<accession>A0ABS7KBY9</accession>
<proteinExistence type="predicted"/>
<sequence>MGKKITNGKKNKNRSRKEIFGGLCWRIFPFLFFILAIAYIAVLGNGYKMFEKLGWNPNIVLFIRYLDNLLLMLIPLTIALVLLWKYIQTWKTWVKEVEKTSMKSRTTEILWRSVIFLVPSCILILVAIQLGLGMLQSPDSYWKEEWDLK</sequence>
<dbReference type="Proteomes" id="UP000769780">
    <property type="component" value="Unassembled WGS sequence"/>
</dbReference>
<evidence type="ECO:0000313" key="2">
    <source>
        <dbReference type="EMBL" id="MBY0099605.1"/>
    </source>
</evidence>
<protein>
    <submittedName>
        <fullName evidence="2">Uncharacterized protein</fullName>
    </submittedName>
</protein>
<dbReference type="EMBL" id="JACWFH010000039">
    <property type="protein sequence ID" value="MBY0099605.1"/>
    <property type="molecule type" value="Genomic_DNA"/>
</dbReference>